<reference evidence="1" key="2">
    <citation type="submission" date="2024-05" db="EMBL/GenBank/DDBJ databases">
        <title>Rhodohalobacter halophilus gen. nov., sp. nov., a moderately halophilic member of the family Balneolaceae.</title>
        <authorList>
            <person name="Xia J."/>
        </authorList>
    </citation>
    <scope>NUCLEOTIDE SEQUENCE</scope>
    <source>
        <strain evidence="1">WB101</strain>
    </source>
</reference>
<dbReference type="EMBL" id="JAKLWS010000032">
    <property type="protein sequence ID" value="MCG2590395.1"/>
    <property type="molecule type" value="Genomic_DNA"/>
</dbReference>
<keyword evidence="2" id="KW-1185">Reference proteome</keyword>
<evidence type="ECO:0000313" key="1">
    <source>
        <dbReference type="EMBL" id="MCG2590395.1"/>
    </source>
</evidence>
<dbReference type="Proteomes" id="UP001165366">
    <property type="component" value="Unassembled WGS sequence"/>
</dbReference>
<reference evidence="1" key="1">
    <citation type="submission" date="2022-01" db="EMBL/GenBank/DDBJ databases">
        <authorList>
            <person name="Wang Y."/>
        </authorList>
    </citation>
    <scope>NUCLEOTIDE SEQUENCE</scope>
    <source>
        <strain evidence="1">WB101</strain>
    </source>
</reference>
<gene>
    <name evidence="1" type="ORF">L6773_17595</name>
</gene>
<sequence>MQYSKEDIVTVAPSRGSWTGIIIQVTTIGDRWAYLVQPLELFHEPEAEKARTAQTVLEDEIVSANRNYPEFSVGEQVFLFGLAGEIKSINGDIYRVKTQTPKRHYTQIRHHNVYRWQLMIWNSDLYEPPA</sequence>
<name>A0ABS9KHT3_9BACT</name>
<dbReference type="RefSeq" id="WP_237855785.1">
    <property type="nucleotide sequence ID" value="NZ_JAKLWS010000032.1"/>
</dbReference>
<comment type="caution">
    <text evidence="1">The sequence shown here is derived from an EMBL/GenBank/DDBJ whole genome shotgun (WGS) entry which is preliminary data.</text>
</comment>
<evidence type="ECO:0000313" key="2">
    <source>
        <dbReference type="Proteomes" id="UP001165366"/>
    </source>
</evidence>
<organism evidence="1 2">
    <name type="scientific">Rhodohalobacter sulfatireducens</name>
    <dbReference type="NCBI Taxonomy" id="2911366"/>
    <lineage>
        <taxon>Bacteria</taxon>
        <taxon>Pseudomonadati</taxon>
        <taxon>Balneolota</taxon>
        <taxon>Balneolia</taxon>
        <taxon>Balneolales</taxon>
        <taxon>Balneolaceae</taxon>
        <taxon>Rhodohalobacter</taxon>
    </lineage>
</organism>
<protein>
    <submittedName>
        <fullName evidence="1">Uncharacterized protein</fullName>
    </submittedName>
</protein>
<accession>A0ABS9KHT3</accession>
<proteinExistence type="predicted"/>